<dbReference type="RefSeq" id="WP_013173213.1">
    <property type="nucleotide sequence ID" value="NC_014219.1"/>
</dbReference>
<keyword evidence="3" id="KW-1185">Reference proteome</keyword>
<dbReference type="HOGENOM" id="CLU_1923353_0_0_9"/>
<gene>
    <name evidence="2" type="ordered locus">Bsel_2288</name>
</gene>
<accession>D6XW37</accession>
<organism evidence="2 3">
    <name type="scientific">Bacillus selenitireducens (strain ATCC 700615 / DSM 15326 / MLS10)</name>
    <dbReference type="NCBI Taxonomy" id="439292"/>
    <lineage>
        <taxon>Bacteria</taxon>
        <taxon>Bacillati</taxon>
        <taxon>Bacillota</taxon>
        <taxon>Bacilli</taxon>
        <taxon>Bacillales</taxon>
        <taxon>Bacillaceae</taxon>
        <taxon>Salisediminibacterium</taxon>
    </lineage>
</organism>
<dbReference type="STRING" id="439292.Bsel_2288"/>
<protein>
    <submittedName>
        <fullName evidence="2">Uncharacterized protein</fullName>
    </submittedName>
</protein>
<keyword evidence="1" id="KW-1133">Transmembrane helix</keyword>
<dbReference type="OrthoDB" id="9968513at2"/>
<reference evidence="2" key="1">
    <citation type="submission" date="2009-10" db="EMBL/GenBank/DDBJ databases">
        <title>Complete sequence of Bacillus selenitireducens MLS10.</title>
        <authorList>
            <consortium name="US DOE Joint Genome Institute"/>
            <person name="Lucas S."/>
            <person name="Copeland A."/>
            <person name="Lapidus A."/>
            <person name="Glavina del Rio T."/>
            <person name="Dalin E."/>
            <person name="Tice H."/>
            <person name="Bruce D."/>
            <person name="Goodwin L."/>
            <person name="Pitluck S."/>
            <person name="Sims D."/>
            <person name="Brettin T."/>
            <person name="Detter J.C."/>
            <person name="Han C."/>
            <person name="Larimer F."/>
            <person name="Land M."/>
            <person name="Hauser L."/>
            <person name="Kyrpides N."/>
            <person name="Ovchinnikova G."/>
            <person name="Stolz J."/>
        </authorList>
    </citation>
    <scope>NUCLEOTIDE SEQUENCE [LARGE SCALE GENOMIC DNA]</scope>
    <source>
        <strain evidence="2">MLS10</strain>
    </source>
</reference>
<dbReference type="Proteomes" id="UP000000271">
    <property type="component" value="Chromosome"/>
</dbReference>
<proteinExistence type="predicted"/>
<name>D6XW37_BACIE</name>
<dbReference type="AlphaFoldDB" id="D6XW37"/>
<keyword evidence="1" id="KW-0812">Transmembrane</keyword>
<feature type="transmembrane region" description="Helical" evidence="1">
    <location>
        <begin position="12"/>
        <end position="34"/>
    </location>
</feature>
<sequence length="131" mass="15789">MIHSLTSEKGFTLYLAFISLLLISGLTLHVASLYDQEVKWFELERKEALFNHAKFEAMEEMMQSRELHEFNDRFNYKISGVQVQIQITCFNDQEIWYRYKMTYRDTEREDLYQWLIDDHVYRLVPQGATCS</sequence>
<dbReference type="EMBL" id="CP001791">
    <property type="protein sequence ID" value="ADH99791.1"/>
    <property type="molecule type" value="Genomic_DNA"/>
</dbReference>
<evidence type="ECO:0000256" key="1">
    <source>
        <dbReference type="SAM" id="Phobius"/>
    </source>
</evidence>
<dbReference type="KEGG" id="bse:Bsel_2288"/>
<evidence type="ECO:0000313" key="2">
    <source>
        <dbReference type="EMBL" id="ADH99791.1"/>
    </source>
</evidence>
<keyword evidence="1" id="KW-0472">Membrane</keyword>
<evidence type="ECO:0000313" key="3">
    <source>
        <dbReference type="Proteomes" id="UP000000271"/>
    </source>
</evidence>